<dbReference type="InterPro" id="IPR036390">
    <property type="entry name" value="WH_DNA-bd_sf"/>
</dbReference>
<sequence length="299" mass="31623">MIDVHRLRVLREVARHGSFNRAAVALRMTASAVSQQIAALERSVGTPVVARSTRGVRLTDAGLILTETADAVTAELDRAVHDLARLSGDADRHLAVATFTSGGQRLLPPALGRFHREHPDVLLNVVEADTEESLPRVSTGEADLAIAYHFDGPPPSVPGLAWTPLLDDPMWVVLPSGHPMAGRDTVTLGELAEERWILGCVGLDDMLGQHAALAGFAPVIACRSTDYVFAQSMVRAGIGISLVPQVALAADRGGLSVVPLMGPGPIRYVGVATPRRRVRPVAAALLRALQETVAGLPVA</sequence>
<evidence type="ECO:0000256" key="3">
    <source>
        <dbReference type="ARBA" id="ARBA00023125"/>
    </source>
</evidence>
<dbReference type="Proteomes" id="UP001183643">
    <property type="component" value="Unassembled WGS sequence"/>
</dbReference>
<dbReference type="Gene3D" id="1.10.10.10">
    <property type="entry name" value="Winged helix-like DNA-binding domain superfamily/Winged helix DNA-binding domain"/>
    <property type="match status" value="1"/>
</dbReference>
<dbReference type="CDD" id="cd08423">
    <property type="entry name" value="PBP2_LTTR_like_6"/>
    <property type="match status" value="1"/>
</dbReference>
<organism evidence="6 7">
    <name type="scientific">Catenuloplanes atrovinosus</name>
    <dbReference type="NCBI Taxonomy" id="137266"/>
    <lineage>
        <taxon>Bacteria</taxon>
        <taxon>Bacillati</taxon>
        <taxon>Actinomycetota</taxon>
        <taxon>Actinomycetes</taxon>
        <taxon>Micromonosporales</taxon>
        <taxon>Micromonosporaceae</taxon>
        <taxon>Catenuloplanes</taxon>
    </lineage>
</organism>
<dbReference type="RefSeq" id="WP_310364238.1">
    <property type="nucleotide sequence ID" value="NZ_JAVDYB010000001.1"/>
</dbReference>
<proteinExistence type="inferred from homology"/>
<dbReference type="InterPro" id="IPR000847">
    <property type="entry name" value="LysR_HTH_N"/>
</dbReference>
<feature type="domain" description="HTH lysR-type" evidence="5">
    <location>
        <begin position="2"/>
        <end position="59"/>
    </location>
</feature>
<keyword evidence="7" id="KW-1185">Reference proteome</keyword>
<dbReference type="PROSITE" id="PS50931">
    <property type="entry name" value="HTH_LYSR"/>
    <property type="match status" value="1"/>
</dbReference>
<dbReference type="AlphaFoldDB" id="A0AAE4CAC1"/>
<dbReference type="Pfam" id="PF00126">
    <property type="entry name" value="HTH_1"/>
    <property type="match status" value="1"/>
</dbReference>
<evidence type="ECO:0000256" key="2">
    <source>
        <dbReference type="ARBA" id="ARBA00023015"/>
    </source>
</evidence>
<keyword evidence="3" id="KW-0238">DNA-binding</keyword>
<dbReference type="PANTHER" id="PTHR30346">
    <property type="entry name" value="TRANSCRIPTIONAL DUAL REGULATOR HCAR-RELATED"/>
    <property type="match status" value="1"/>
</dbReference>
<dbReference type="InterPro" id="IPR036388">
    <property type="entry name" value="WH-like_DNA-bd_sf"/>
</dbReference>
<dbReference type="Gene3D" id="3.40.190.10">
    <property type="entry name" value="Periplasmic binding protein-like II"/>
    <property type="match status" value="2"/>
</dbReference>
<keyword evidence="4" id="KW-0804">Transcription</keyword>
<dbReference type="GO" id="GO:0003700">
    <property type="term" value="F:DNA-binding transcription factor activity"/>
    <property type="evidence" value="ECO:0007669"/>
    <property type="project" value="InterPro"/>
</dbReference>
<accession>A0AAE4CAC1</accession>
<reference evidence="6" key="1">
    <citation type="submission" date="2023-07" db="EMBL/GenBank/DDBJ databases">
        <title>Sequencing the genomes of 1000 actinobacteria strains.</title>
        <authorList>
            <person name="Klenk H.-P."/>
        </authorList>
    </citation>
    <scope>NUCLEOTIDE SEQUENCE</scope>
    <source>
        <strain evidence="6">DSM 44707</strain>
    </source>
</reference>
<keyword evidence="2" id="KW-0805">Transcription regulation</keyword>
<evidence type="ECO:0000256" key="4">
    <source>
        <dbReference type="ARBA" id="ARBA00023163"/>
    </source>
</evidence>
<dbReference type="PANTHER" id="PTHR30346:SF29">
    <property type="entry name" value="LYSR SUBSTRATE-BINDING"/>
    <property type="match status" value="1"/>
</dbReference>
<dbReference type="EMBL" id="JAVDYB010000001">
    <property type="protein sequence ID" value="MDR7274470.1"/>
    <property type="molecule type" value="Genomic_DNA"/>
</dbReference>
<evidence type="ECO:0000259" key="5">
    <source>
        <dbReference type="PROSITE" id="PS50931"/>
    </source>
</evidence>
<dbReference type="FunFam" id="1.10.10.10:FF:000001">
    <property type="entry name" value="LysR family transcriptional regulator"/>
    <property type="match status" value="1"/>
</dbReference>
<dbReference type="SUPFAM" id="SSF53850">
    <property type="entry name" value="Periplasmic binding protein-like II"/>
    <property type="match status" value="1"/>
</dbReference>
<dbReference type="SUPFAM" id="SSF46785">
    <property type="entry name" value="Winged helix' DNA-binding domain"/>
    <property type="match status" value="1"/>
</dbReference>
<dbReference type="Pfam" id="PF03466">
    <property type="entry name" value="LysR_substrate"/>
    <property type="match status" value="1"/>
</dbReference>
<evidence type="ECO:0000313" key="6">
    <source>
        <dbReference type="EMBL" id="MDR7274470.1"/>
    </source>
</evidence>
<comment type="similarity">
    <text evidence="1">Belongs to the LysR transcriptional regulatory family.</text>
</comment>
<name>A0AAE4CAC1_9ACTN</name>
<gene>
    <name evidence="6" type="ORF">J2S41_001248</name>
</gene>
<dbReference type="InterPro" id="IPR005119">
    <property type="entry name" value="LysR_subst-bd"/>
</dbReference>
<comment type="caution">
    <text evidence="6">The sequence shown here is derived from an EMBL/GenBank/DDBJ whole genome shotgun (WGS) entry which is preliminary data.</text>
</comment>
<evidence type="ECO:0000256" key="1">
    <source>
        <dbReference type="ARBA" id="ARBA00009437"/>
    </source>
</evidence>
<dbReference type="GO" id="GO:0003677">
    <property type="term" value="F:DNA binding"/>
    <property type="evidence" value="ECO:0007669"/>
    <property type="project" value="UniProtKB-KW"/>
</dbReference>
<protein>
    <submittedName>
        <fullName evidence="6">Molybdate transport repressor ModE-like protein</fullName>
    </submittedName>
</protein>
<evidence type="ECO:0000313" key="7">
    <source>
        <dbReference type="Proteomes" id="UP001183643"/>
    </source>
</evidence>
<dbReference type="GO" id="GO:0032993">
    <property type="term" value="C:protein-DNA complex"/>
    <property type="evidence" value="ECO:0007669"/>
    <property type="project" value="TreeGrafter"/>
</dbReference>